<evidence type="ECO:0000313" key="1">
    <source>
        <dbReference type="EMBL" id="CAK9189857.1"/>
    </source>
</evidence>
<reference evidence="1 2" key="1">
    <citation type="submission" date="2024-02" db="EMBL/GenBank/DDBJ databases">
        <authorList>
            <consortium name="ELIXIR-Norway"/>
            <consortium name="Elixir Norway"/>
        </authorList>
    </citation>
    <scope>NUCLEOTIDE SEQUENCE [LARGE SCALE GENOMIC DNA]</scope>
</reference>
<dbReference type="Proteomes" id="UP001497512">
    <property type="component" value="Chromosome 1"/>
</dbReference>
<name>A0ABP0T8I6_9BRYO</name>
<accession>A0ABP0T8I6</accession>
<dbReference type="EMBL" id="OZ019893">
    <property type="protein sequence ID" value="CAK9189857.1"/>
    <property type="molecule type" value="Genomic_DNA"/>
</dbReference>
<organism evidence="1 2">
    <name type="scientific">Sphagnum troendelagicum</name>
    <dbReference type="NCBI Taxonomy" id="128251"/>
    <lineage>
        <taxon>Eukaryota</taxon>
        <taxon>Viridiplantae</taxon>
        <taxon>Streptophyta</taxon>
        <taxon>Embryophyta</taxon>
        <taxon>Bryophyta</taxon>
        <taxon>Sphagnophytina</taxon>
        <taxon>Sphagnopsida</taxon>
        <taxon>Sphagnales</taxon>
        <taxon>Sphagnaceae</taxon>
        <taxon>Sphagnum</taxon>
    </lineage>
</organism>
<protein>
    <submittedName>
        <fullName evidence="1">Uncharacterized protein</fullName>
    </submittedName>
</protein>
<evidence type="ECO:0000313" key="2">
    <source>
        <dbReference type="Proteomes" id="UP001497512"/>
    </source>
</evidence>
<gene>
    <name evidence="1" type="ORF">CSSPTR1EN2_LOCUS490</name>
</gene>
<proteinExistence type="predicted"/>
<sequence>MEGCWDEQESNKAIAEVEGKQLPSEEFQSSLCCEGSEKLGCQLSDFWGLAERFITATATATDETKKEFEVSAFLISQLRNVAAKERELKARLQMRG</sequence>
<keyword evidence="2" id="KW-1185">Reference proteome</keyword>